<keyword evidence="6 9" id="KW-0408">Iron</keyword>
<dbReference type="Proteomes" id="UP000783934">
    <property type="component" value="Unassembled WGS sequence"/>
</dbReference>
<evidence type="ECO:0000256" key="1">
    <source>
        <dbReference type="ARBA" id="ARBA00004749"/>
    </source>
</evidence>
<evidence type="ECO:0000256" key="5">
    <source>
        <dbReference type="ARBA" id="ARBA00023002"/>
    </source>
</evidence>
<keyword evidence="3 9" id="KW-0831">Ubiquinone biosynthesis</keyword>
<evidence type="ECO:0000256" key="7">
    <source>
        <dbReference type="ARBA" id="ARBA00023033"/>
    </source>
</evidence>
<keyword evidence="7 9" id="KW-0503">Monooxygenase</keyword>
<dbReference type="OrthoDB" id="5192789at2"/>
<dbReference type="STRING" id="643674.PAEH1_10820"/>
<comment type="pathway">
    <text evidence="1 9">Cofactor biosynthesis; ubiquinone biosynthesis.</text>
</comment>
<keyword evidence="15" id="KW-1185">Reference proteome</keyword>
<dbReference type="Proteomes" id="UP000189369">
    <property type="component" value="Chromosome"/>
</dbReference>
<comment type="catalytic activity">
    <reaction evidence="9">
        <text>a 5-methoxy-2-methyl-3-(all-trans-polyprenyl)benzene-1,4-diol + AH2 + O2 = a 3-demethylubiquinol + A + H2O</text>
        <dbReference type="Rhea" id="RHEA:50908"/>
        <dbReference type="Rhea" id="RHEA-COMP:10859"/>
        <dbReference type="Rhea" id="RHEA-COMP:10914"/>
        <dbReference type="ChEBI" id="CHEBI:13193"/>
        <dbReference type="ChEBI" id="CHEBI:15377"/>
        <dbReference type="ChEBI" id="CHEBI:15379"/>
        <dbReference type="ChEBI" id="CHEBI:17499"/>
        <dbReference type="ChEBI" id="CHEBI:84167"/>
        <dbReference type="ChEBI" id="CHEBI:84422"/>
        <dbReference type="EC" id="1.14.99.60"/>
    </reaction>
</comment>
<evidence type="ECO:0000313" key="14">
    <source>
        <dbReference type="Proteomes" id="UP000189369"/>
    </source>
</evidence>
<dbReference type="CDD" id="cd01042">
    <property type="entry name" value="DMQH"/>
    <property type="match status" value="1"/>
</dbReference>
<proteinExistence type="inferred from homology"/>
<comment type="function">
    <text evidence="9">Catalyzes the hydroxylation of 2-nonaprenyl-3-methyl-6-methoxy-1,4-benzoquinol during ubiquinone biosynthesis.</text>
</comment>
<feature type="binding site" evidence="9">
    <location>
        <position position="198"/>
    </location>
    <ligand>
        <name>Fe cation</name>
        <dbReference type="ChEBI" id="CHEBI:24875"/>
        <label>2</label>
    </ligand>
</feature>
<evidence type="ECO:0000313" key="13">
    <source>
        <dbReference type="EMBL" id="NJB64839.1"/>
    </source>
</evidence>
<name>A0A1U9K1L5_9BURK</name>
<keyword evidence="11" id="KW-0830">Ubiquinone</keyword>
<dbReference type="InterPro" id="IPR047809">
    <property type="entry name" value="COQ7_proteobact"/>
</dbReference>
<sequence length="235" mass="26080">MSNTSDSTALVVVEPEVVPQLQRRTTFFDAVLTEVGHALQVISRSAQASRPNPAGRPSAQSETELSPEEQRHAAGLMRVNHVGEVCAQALYRGQAMLVNDPELKKLLHQAASEEVDHLVWCDERLSELNSRPSVLNPLWYAASLGLGVMASKAGKPYNLGFMAETERQVEHHLDQHLTSLPNQDERSRKIVEKMRDDEISHRTTAEQHGATRLPAPIRLAMKGMSKIMTTSAYKI</sequence>
<dbReference type="EMBL" id="CP019697">
    <property type="protein sequence ID" value="AQS51916.1"/>
    <property type="molecule type" value="Genomic_DNA"/>
</dbReference>
<dbReference type="EMBL" id="JAATIZ010000002">
    <property type="protein sequence ID" value="NJB64839.1"/>
    <property type="molecule type" value="Genomic_DNA"/>
</dbReference>
<feature type="binding site" evidence="9">
    <location>
        <position position="201"/>
    </location>
    <ligand>
        <name>Fe cation</name>
        <dbReference type="ChEBI" id="CHEBI:24875"/>
        <label>2</label>
    </ligand>
</feature>
<gene>
    <name evidence="9 12" type="primary">coq7</name>
    <name evidence="13" type="ORF">GGR41_001068</name>
    <name evidence="12" type="ORF">K8U84_00310</name>
    <name evidence="11" type="ORF">PAEH1_10820</name>
</gene>
<dbReference type="Proteomes" id="UP000700248">
    <property type="component" value="Unassembled WGS sequence"/>
</dbReference>
<comment type="subcellular location">
    <subcellularLocation>
        <location evidence="9">Cell membrane</location>
        <topology evidence="9">Peripheral membrane protein</topology>
    </subcellularLocation>
</comment>
<evidence type="ECO:0000256" key="8">
    <source>
        <dbReference type="ARBA" id="ARBA00023136"/>
    </source>
</evidence>
<dbReference type="SUPFAM" id="SSF47240">
    <property type="entry name" value="Ferritin-like"/>
    <property type="match status" value="1"/>
</dbReference>
<dbReference type="GO" id="GO:0005886">
    <property type="term" value="C:plasma membrane"/>
    <property type="evidence" value="ECO:0007669"/>
    <property type="project" value="UniProtKB-SubCell"/>
</dbReference>
<reference evidence="13 15" key="2">
    <citation type="submission" date="2020-03" db="EMBL/GenBank/DDBJ databases">
        <title>Genomic Encyclopedia of Type Strains, Phase IV (KMG-IV): sequencing the most valuable type-strain genomes for metagenomic binning, comparative biology and taxonomic classification.</title>
        <authorList>
            <person name="Goeker M."/>
        </authorList>
    </citation>
    <scope>NUCLEOTIDE SEQUENCE [LARGE SCALE GENOMIC DNA]</scope>
    <source>
        <strain evidence="13 15">DSM 26613</strain>
    </source>
</reference>
<feature type="binding site" evidence="9">
    <location>
        <position position="114"/>
    </location>
    <ligand>
        <name>Fe cation</name>
        <dbReference type="ChEBI" id="CHEBI:24875"/>
        <label>2</label>
    </ligand>
</feature>
<keyword evidence="5 9" id="KW-0560">Oxidoreductase</keyword>
<evidence type="ECO:0000313" key="12">
    <source>
        <dbReference type="EMBL" id="HJH22977.1"/>
    </source>
</evidence>
<organism evidence="11 14">
    <name type="scientific">Paenalcaligenes hominis</name>
    <dbReference type="NCBI Taxonomy" id="643674"/>
    <lineage>
        <taxon>Bacteria</taxon>
        <taxon>Pseudomonadati</taxon>
        <taxon>Pseudomonadota</taxon>
        <taxon>Betaproteobacteria</taxon>
        <taxon>Burkholderiales</taxon>
        <taxon>Alcaligenaceae</taxon>
        <taxon>Paenalcaligenes</taxon>
    </lineage>
</organism>
<evidence type="ECO:0000313" key="11">
    <source>
        <dbReference type="EMBL" id="AQS51916.1"/>
    </source>
</evidence>
<evidence type="ECO:0000256" key="10">
    <source>
        <dbReference type="SAM" id="MobiDB-lite"/>
    </source>
</evidence>
<reference evidence="12" key="3">
    <citation type="journal article" date="2021" name="PeerJ">
        <title>Extensive microbial diversity within the chicken gut microbiome revealed by metagenomics and culture.</title>
        <authorList>
            <person name="Gilroy R."/>
            <person name="Ravi A."/>
            <person name="Getino M."/>
            <person name="Pursley I."/>
            <person name="Horton D.L."/>
            <person name="Alikhan N.F."/>
            <person name="Baker D."/>
            <person name="Gharbi K."/>
            <person name="Hall N."/>
            <person name="Watson M."/>
            <person name="Adriaenssens E.M."/>
            <person name="Foster-Nyarko E."/>
            <person name="Jarju S."/>
            <person name="Secka A."/>
            <person name="Antonio M."/>
            <person name="Oren A."/>
            <person name="Chaudhuri R.R."/>
            <person name="La Ragione R."/>
            <person name="Hildebrand F."/>
            <person name="Pallen M.J."/>
        </authorList>
    </citation>
    <scope>NUCLEOTIDE SEQUENCE</scope>
    <source>
        <strain evidence="12">CHK175-13533</strain>
    </source>
</reference>
<feature type="binding site" evidence="9">
    <location>
        <position position="84"/>
    </location>
    <ligand>
        <name>Fe cation</name>
        <dbReference type="ChEBI" id="CHEBI:24875"/>
        <label>1</label>
    </ligand>
</feature>
<evidence type="ECO:0000256" key="3">
    <source>
        <dbReference type="ARBA" id="ARBA00022688"/>
    </source>
</evidence>
<feature type="binding site" evidence="9">
    <location>
        <position position="166"/>
    </location>
    <ligand>
        <name>Fe cation</name>
        <dbReference type="ChEBI" id="CHEBI:24875"/>
        <label>2</label>
    </ligand>
</feature>
<reference evidence="11 14" key="1">
    <citation type="submission" date="2017-01" db="EMBL/GenBank/DDBJ databases">
        <title>Complete Genome Sequence of Paenalcaligenes hominis, Isolated from a paraplegic Patient with neurogenic bladder.</title>
        <authorList>
            <person name="Mukhopadhyay R."/>
            <person name="Joaquin J."/>
            <person name="Hogue R."/>
            <person name="Kilaru A."/>
            <person name="Jospin G."/>
            <person name="Mars K."/>
            <person name="Eisen J.A."/>
            <person name="Chaturvedi V."/>
        </authorList>
    </citation>
    <scope>NUCLEOTIDE SEQUENCE [LARGE SCALE GENOMIC DNA]</scope>
    <source>
        <strain evidence="11 14">15S00501</strain>
    </source>
</reference>
<dbReference type="InterPro" id="IPR012347">
    <property type="entry name" value="Ferritin-like"/>
</dbReference>
<evidence type="ECO:0000256" key="4">
    <source>
        <dbReference type="ARBA" id="ARBA00022723"/>
    </source>
</evidence>
<comment type="cofactor">
    <cofactor evidence="9">
        <name>Fe cation</name>
        <dbReference type="ChEBI" id="CHEBI:24875"/>
    </cofactor>
    <text evidence="9">Binds 2 iron ions per subunit.</text>
</comment>
<keyword evidence="8 9" id="KW-0472">Membrane</keyword>
<evidence type="ECO:0000256" key="2">
    <source>
        <dbReference type="ARBA" id="ARBA00022475"/>
    </source>
</evidence>
<dbReference type="Gene3D" id="1.20.1260.10">
    <property type="match status" value="1"/>
</dbReference>
<dbReference type="PANTHER" id="PTHR11237">
    <property type="entry name" value="COENZYME Q10 BIOSYNTHESIS PROTEIN 7"/>
    <property type="match status" value="1"/>
</dbReference>
<evidence type="ECO:0000256" key="9">
    <source>
        <dbReference type="HAMAP-Rule" id="MF_01658"/>
    </source>
</evidence>
<dbReference type="GO" id="GO:0046872">
    <property type="term" value="F:metal ion binding"/>
    <property type="evidence" value="ECO:0007669"/>
    <property type="project" value="UniProtKB-KW"/>
</dbReference>
<dbReference type="GO" id="GO:0006744">
    <property type="term" value="P:ubiquinone biosynthetic process"/>
    <property type="evidence" value="ECO:0007669"/>
    <property type="project" value="UniProtKB-UniRule"/>
</dbReference>
<dbReference type="KEGG" id="phn:PAEH1_10820"/>
<reference evidence="12" key="4">
    <citation type="submission" date="2021-09" db="EMBL/GenBank/DDBJ databases">
        <authorList>
            <person name="Gilroy R."/>
        </authorList>
    </citation>
    <scope>NUCLEOTIDE SEQUENCE</scope>
    <source>
        <strain evidence="12">CHK175-13533</strain>
    </source>
</reference>
<keyword evidence="4 9" id="KW-0479">Metal-binding</keyword>
<evidence type="ECO:0000256" key="6">
    <source>
        <dbReference type="ARBA" id="ARBA00023004"/>
    </source>
</evidence>
<dbReference type="EMBL" id="DYTQ01000005">
    <property type="protein sequence ID" value="HJH22977.1"/>
    <property type="molecule type" value="Genomic_DNA"/>
</dbReference>
<feature type="region of interest" description="Disordered" evidence="10">
    <location>
        <begin position="43"/>
        <end position="71"/>
    </location>
</feature>
<dbReference type="PANTHER" id="PTHR11237:SF4">
    <property type="entry name" value="5-DEMETHOXYUBIQUINONE HYDROXYLASE, MITOCHONDRIAL"/>
    <property type="match status" value="1"/>
</dbReference>
<dbReference type="AlphaFoldDB" id="A0A1U9K1L5"/>
<dbReference type="Pfam" id="PF03232">
    <property type="entry name" value="COQ7"/>
    <property type="match status" value="1"/>
</dbReference>
<dbReference type="InterPro" id="IPR011566">
    <property type="entry name" value="Ubq_synth_Coq7"/>
</dbReference>
<dbReference type="InterPro" id="IPR009078">
    <property type="entry name" value="Ferritin-like_SF"/>
</dbReference>
<feature type="binding site" evidence="9">
    <location>
        <position position="117"/>
    </location>
    <ligand>
        <name>Fe cation</name>
        <dbReference type="ChEBI" id="CHEBI:24875"/>
        <label>1</label>
    </ligand>
</feature>
<dbReference type="GO" id="GO:0008682">
    <property type="term" value="F:3-demethoxyubiquinol 3-hydroxylase activity"/>
    <property type="evidence" value="ECO:0007669"/>
    <property type="project" value="UniProtKB-EC"/>
</dbReference>
<feature type="binding site" evidence="9">
    <location>
        <position position="198"/>
    </location>
    <ligand>
        <name>Fe cation</name>
        <dbReference type="ChEBI" id="CHEBI:24875"/>
        <label>1</label>
    </ligand>
</feature>
<keyword evidence="2 9" id="KW-1003">Cell membrane</keyword>
<dbReference type="UniPathway" id="UPA00232"/>
<protein>
    <recommendedName>
        <fullName evidence="9">3-demethoxyubiquinol 3-hydroxylase</fullName>
        <shortName evidence="9">DMQ hydroxylase</shortName>
        <ecNumber evidence="9">1.14.99.60</ecNumber>
    </recommendedName>
    <alternativeName>
        <fullName evidence="9">2-nonaprenyl-3-methyl-6-methoxy-1,4-benzoquinol hydroxylase</fullName>
    </alternativeName>
</protein>
<evidence type="ECO:0000313" key="15">
    <source>
        <dbReference type="Proteomes" id="UP000783934"/>
    </source>
</evidence>
<dbReference type="HAMAP" id="MF_01658">
    <property type="entry name" value="COQ7"/>
    <property type="match status" value="1"/>
</dbReference>
<feature type="binding site" evidence="9">
    <location>
        <position position="114"/>
    </location>
    <ligand>
        <name>Fe cation</name>
        <dbReference type="ChEBI" id="CHEBI:24875"/>
        <label>1</label>
    </ligand>
</feature>
<dbReference type="EC" id="1.14.99.60" evidence="9"/>
<accession>A0A1U9K1L5</accession>
<dbReference type="RefSeq" id="WP_077734520.1">
    <property type="nucleotide sequence ID" value="NZ_BMCQ01000001.1"/>
</dbReference>
<comment type="similarity">
    <text evidence="9">Belongs to the COQ7 family.</text>
</comment>
<dbReference type="NCBIfam" id="NF033656">
    <property type="entry name" value="DMQ_monoox_COQ7"/>
    <property type="match status" value="1"/>
</dbReference>